<dbReference type="Pfam" id="PF13385">
    <property type="entry name" value="Laminin_G_3"/>
    <property type="match status" value="1"/>
</dbReference>
<comment type="caution">
    <text evidence="1">The sequence shown here is derived from an EMBL/GenBank/DDBJ whole genome shotgun (WGS) entry which is preliminary data.</text>
</comment>
<dbReference type="InterPro" id="IPR013320">
    <property type="entry name" value="ConA-like_dom_sf"/>
</dbReference>
<gene>
    <name evidence="1" type="ORF">CVT26_004752</name>
</gene>
<protein>
    <recommendedName>
        <fullName evidence="3">LamG domain-containing protein</fullName>
    </recommendedName>
</protein>
<proteinExistence type="predicted"/>
<dbReference type="AlphaFoldDB" id="A0A409XZB4"/>
<dbReference type="EMBL" id="NHYE01001395">
    <property type="protein sequence ID" value="PPQ96118.1"/>
    <property type="molecule type" value="Genomic_DNA"/>
</dbReference>
<keyword evidence="2" id="KW-1185">Reference proteome</keyword>
<evidence type="ECO:0000313" key="1">
    <source>
        <dbReference type="EMBL" id="PPQ96118.1"/>
    </source>
</evidence>
<dbReference type="Proteomes" id="UP000284706">
    <property type="component" value="Unassembled WGS sequence"/>
</dbReference>
<sequence>MPPTSKLCPHCFIPNTSTLIAHWPFHGTLDDTSSNQVGPASIVGNNVTLAFEDAAPHSHVVEQGYIRIRNPGYLNIPNVNIQSDSFTIAFSLRLAAASSSRQILLSNWSSGQWQYITTVDANGTLTGVLRRNMYTSGSNPDQDLVSVSTARPVPVGAWFDVAFTYDAPTRTFSVYVDLEKSASSVVRSAVTDLTLHTSNVRYVQFGNKADDSPSTGNLNADLRNLRFFKLHTSSP</sequence>
<organism evidence="1 2">
    <name type="scientific">Gymnopilus dilepis</name>
    <dbReference type="NCBI Taxonomy" id="231916"/>
    <lineage>
        <taxon>Eukaryota</taxon>
        <taxon>Fungi</taxon>
        <taxon>Dikarya</taxon>
        <taxon>Basidiomycota</taxon>
        <taxon>Agaricomycotina</taxon>
        <taxon>Agaricomycetes</taxon>
        <taxon>Agaricomycetidae</taxon>
        <taxon>Agaricales</taxon>
        <taxon>Agaricineae</taxon>
        <taxon>Hymenogastraceae</taxon>
        <taxon>Gymnopilus</taxon>
    </lineage>
</organism>
<dbReference type="InParanoid" id="A0A409XZB4"/>
<reference evidence="1 2" key="1">
    <citation type="journal article" date="2018" name="Evol. Lett.">
        <title>Horizontal gene cluster transfer increased hallucinogenic mushroom diversity.</title>
        <authorList>
            <person name="Reynolds H.T."/>
            <person name="Vijayakumar V."/>
            <person name="Gluck-Thaler E."/>
            <person name="Korotkin H.B."/>
            <person name="Matheny P.B."/>
            <person name="Slot J.C."/>
        </authorList>
    </citation>
    <scope>NUCLEOTIDE SEQUENCE [LARGE SCALE GENOMIC DNA]</scope>
    <source>
        <strain evidence="1 2">SRW20</strain>
    </source>
</reference>
<accession>A0A409XZB4</accession>
<evidence type="ECO:0008006" key="3">
    <source>
        <dbReference type="Google" id="ProtNLM"/>
    </source>
</evidence>
<dbReference type="Gene3D" id="2.60.120.200">
    <property type="match status" value="1"/>
</dbReference>
<evidence type="ECO:0000313" key="2">
    <source>
        <dbReference type="Proteomes" id="UP000284706"/>
    </source>
</evidence>
<dbReference type="OrthoDB" id="2922181at2759"/>
<dbReference type="SUPFAM" id="SSF49899">
    <property type="entry name" value="Concanavalin A-like lectins/glucanases"/>
    <property type="match status" value="1"/>
</dbReference>
<name>A0A409XZB4_9AGAR</name>